<dbReference type="InterPro" id="IPR036388">
    <property type="entry name" value="WH-like_DNA-bd_sf"/>
</dbReference>
<protein>
    <recommendedName>
        <fullName evidence="6">Glycerol operon regulatory protein</fullName>
    </recommendedName>
</protein>
<dbReference type="Pfam" id="PF01614">
    <property type="entry name" value="IclR_C"/>
    <property type="match status" value="1"/>
</dbReference>
<feature type="domain" description="HTH iclR-type" evidence="8">
    <location>
        <begin position="44"/>
        <end position="104"/>
    </location>
</feature>
<comment type="function">
    <text evidence="5">May be an activator protein for the gylABX operon.</text>
</comment>
<proteinExistence type="predicted"/>
<keyword evidence="3" id="KW-0238">DNA-binding</keyword>
<evidence type="ECO:0000256" key="3">
    <source>
        <dbReference type="ARBA" id="ARBA00023125"/>
    </source>
</evidence>
<dbReference type="AlphaFoldDB" id="A0A512D4Y8"/>
<dbReference type="SMART" id="SM00346">
    <property type="entry name" value="HTH_ICLR"/>
    <property type="match status" value="1"/>
</dbReference>
<dbReference type="EMBL" id="BJYX01000021">
    <property type="protein sequence ID" value="GEO31522.1"/>
    <property type="molecule type" value="Genomic_DNA"/>
</dbReference>
<dbReference type="InterPro" id="IPR029016">
    <property type="entry name" value="GAF-like_dom_sf"/>
</dbReference>
<dbReference type="InterPro" id="IPR036390">
    <property type="entry name" value="WH_DNA-bd_sf"/>
</dbReference>
<evidence type="ECO:0000256" key="6">
    <source>
        <dbReference type="ARBA" id="ARBA00070406"/>
    </source>
</evidence>
<keyword evidence="1" id="KW-0319">Glycerol metabolism</keyword>
<dbReference type="FunFam" id="1.10.10.10:FF:000056">
    <property type="entry name" value="IclR family transcriptional regulator"/>
    <property type="match status" value="1"/>
</dbReference>
<evidence type="ECO:0000256" key="4">
    <source>
        <dbReference type="ARBA" id="ARBA00023163"/>
    </source>
</evidence>
<evidence type="ECO:0000256" key="2">
    <source>
        <dbReference type="ARBA" id="ARBA00023015"/>
    </source>
</evidence>
<dbReference type="PANTHER" id="PTHR30136">
    <property type="entry name" value="HELIX-TURN-HELIX TRANSCRIPTIONAL REGULATOR, ICLR FAMILY"/>
    <property type="match status" value="1"/>
</dbReference>
<evidence type="ECO:0000313" key="10">
    <source>
        <dbReference type="EMBL" id="GEO31522.1"/>
    </source>
</evidence>
<dbReference type="Pfam" id="PF09339">
    <property type="entry name" value="HTH_IclR"/>
    <property type="match status" value="1"/>
</dbReference>
<name>A0A512D4Y8_9MICO</name>
<dbReference type="GO" id="GO:0006071">
    <property type="term" value="P:glycerol metabolic process"/>
    <property type="evidence" value="ECO:0007669"/>
    <property type="project" value="UniProtKB-KW"/>
</dbReference>
<evidence type="ECO:0000313" key="11">
    <source>
        <dbReference type="Proteomes" id="UP000321534"/>
    </source>
</evidence>
<evidence type="ECO:0000259" key="8">
    <source>
        <dbReference type="PROSITE" id="PS51077"/>
    </source>
</evidence>
<dbReference type="GO" id="GO:0003677">
    <property type="term" value="F:DNA binding"/>
    <property type="evidence" value="ECO:0007669"/>
    <property type="project" value="UniProtKB-KW"/>
</dbReference>
<dbReference type="InterPro" id="IPR005471">
    <property type="entry name" value="Tscrpt_reg_IclR_N"/>
</dbReference>
<evidence type="ECO:0000256" key="7">
    <source>
        <dbReference type="SAM" id="MobiDB-lite"/>
    </source>
</evidence>
<dbReference type="PROSITE" id="PS51078">
    <property type="entry name" value="ICLR_ED"/>
    <property type="match status" value="1"/>
</dbReference>
<sequence>MTRPVNNSSAAREGAGAIPHPHLHAAPPPEFPVSLCPEPEDRQMTSVGKALELLAAFRGTVPELGVSELARRAGMPKSTAFRLLGDLERAGFVARSGAKYRLGLSLFELGSRVGFCRPNGLRDVAIHALSELHVHTGLTAHLAILEGADVVYVEKVHAGNPARVVTVPGARLPASCTGLGKAMLAFSSVAIVRQVVEAGLPRRTRNSITEPGRFVRELRRVRESGVAYDREEGTLGLSCVAAPVIVEGRVIAAISASGPPHGTSWPRIESHVRQAASAVSKAYAMNMSEVS</sequence>
<dbReference type="InterPro" id="IPR050707">
    <property type="entry name" value="HTH_MetabolicPath_Reg"/>
</dbReference>
<accession>A0A512D4Y8</accession>
<dbReference type="Gene3D" id="1.10.10.10">
    <property type="entry name" value="Winged helix-like DNA-binding domain superfamily/Winged helix DNA-binding domain"/>
    <property type="match status" value="1"/>
</dbReference>
<organism evidence="10 11">
    <name type="scientific">Terrabacter aerolatus</name>
    <dbReference type="NCBI Taxonomy" id="422442"/>
    <lineage>
        <taxon>Bacteria</taxon>
        <taxon>Bacillati</taxon>
        <taxon>Actinomycetota</taxon>
        <taxon>Actinomycetes</taxon>
        <taxon>Micrococcales</taxon>
        <taxon>Intrasporangiaceae</taxon>
        <taxon>Terrabacter</taxon>
    </lineage>
</organism>
<dbReference type="SUPFAM" id="SSF55781">
    <property type="entry name" value="GAF domain-like"/>
    <property type="match status" value="1"/>
</dbReference>
<keyword evidence="11" id="KW-1185">Reference proteome</keyword>
<feature type="compositionally biased region" description="Polar residues" evidence="7">
    <location>
        <begin position="1"/>
        <end position="10"/>
    </location>
</feature>
<gene>
    <name evidence="10" type="ORF">TAE01_33320</name>
</gene>
<dbReference type="GO" id="GO:0003700">
    <property type="term" value="F:DNA-binding transcription factor activity"/>
    <property type="evidence" value="ECO:0007669"/>
    <property type="project" value="TreeGrafter"/>
</dbReference>
<feature type="region of interest" description="Disordered" evidence="7">
    <location>
        <begin position="1"/>
        <end position="30"/>
    </location>
</feature>
<dbReference type="GO" id="GO:0045892">
    <property type="term" value="P:negative regulation of DNA-templated transcription"/>
    <property type="evidence" value="ECO:0007669"/>
    <property type="project" value="TreeGrafter"/>
</dbReference>
<dbReference type="InterPro" id="IPR014757">
    <property type="entry name" value="Tscrpt_reg_IclR_C"/>
</dbReference>
<comment type="caution">
    <text evidence="10">The sequence shown here is derived from an EMBL/GenBank/DDBJ whole genome shotgun (WGS) entry which is preliminary data.</text>
</comment>
<dbReference type="RefSeq" id="WP_186815251.1">
    <property type="nucleotide sequence ID" value="NZ_BAAARO010000005.1"/>
</dbReference>
<dbReference type="Gene3D" id="3.30.450.40">
    <property type="match status" value="1"/>
</dbReference>
<reference evidence="10 11" key="1">
    <citation type="submission" date="2019-07" db="EMBL/GenBank/DDBJ databases">
        <title>Whole genome shotgun sequence of Terrabacter aerolatus NBRC 106305.</title>
        <authorList>
            <person name="Hosoyama A."/>
            <person name="Uohara A."/>
            <person name="Ohji S."/>
            <person name="Ichikawa N."/>
        </authorList>
    </citation>
    <scope>NUCLEOTIDE SEQUENCE [LARGE SCALE GENOMIC DNA]</scope>
    <source>
        <strain evidence="10 11">NBRC 106305</strain>
    </source>
</reference>
<dbReference type="SUPFAM" id="SSF46785">
    <property type="entry name" value="Winged helix' DNA-binding domain"/>
    <property type="match status" value="1"/>
</dbReference>
<keyword evidence="2" id="KW-0805">Transcription regulation</keyword>
<dbReference type="PANTHER" id="PTHR30136:SF24">
    <property type="entry name" value="HTH-TYPE TRANSCRIPTIONAL REPRESSOR ALLR"/>
    <property type="match status" value="1"/>
</dbReference>
<keyword evidence="4" id="KW-0804">Transcription</keyword>
<evidence type="ECO:0000256" key="1">
    <source>
        <dbReference type="ARBA" id="ARBA00022798"/>
    </source>
</evidence>
<evidence type="ECO:0000259" key="9">
    <source>
        <dbReference type="PROSITE" id="PS51078"/>
    </source>
</evidence>
<dbReference type="Proteomes" id="UP000321534">
    <property type="component" value="Unassembled WGS sequence"/>
</dbReference>
<dbReference type="PROSITE" id="PS51077">
    <property type="entry name" value="HTH_ICLR"/>
    <property type="match status" value="1"/>
</dbReference>
<feature type="domain" description="IclR-ED" evidence="9">
    <location>
        <begin position="105"/>
        <end position="285"/>
    </location>
</feature>
<evidence type="ECO:0000256" key="5">
    <source>
        <dbReference type="ARBA" id="ARBA00058938"/>
    </source>
</evidence>